<dbReference type="PROSITE" id="PS51352">
    <property type="entry name" value="THIOREDOXIN_2"/>
    <property type="match status" value="1"/>
</dbReference>
<proteinExistence type="inferred from homology"/>
<dbReference type="PANTHER" id="PTHR45663:SF11">
    <property type="entry name" value="GEO12009P1"/>
    <property type="match status" value="1"/>
</dbReference>
<comment type="similarity">
    <text evidence="1">Belongs to the thioredoxin family.</text>
</comment>
<evidence type="ECO:0000256" key="5">
    <source>
        <dbReference type="ARBA" id="ARBA00023284"/>
    </source>
</evidence>
<keyword evidence="4" id="KW-1015">Disulfide bond</keyword>
<dbReference type="InterPro" id="IPR013766">
    <property type="entry name" value="Thioredoxin_domain"/>
</dbReference>
<accession>A0ABV2T365</accession>
<dbReference type="EMBL" id="JBEXAC010000001">
    <property type="protein sequence ID" value="MET6997042.1"/>
    <property type="molecule type" value="Genomic_DNA"/>
</dbReference>
<name>A0ABV2T365_9BACT</name>
<organism evidence="7 8">
    <name type="scientific">Chitinophaga defluvii</name>
    <dbReference type="NCBI Taxonomy" id="3163343"/>
    <lineage>
        <taxon>Bacteria</taxon>
        <taxon>Pseudomonadati</taxon>
        <taxon>Bacteroidota</taxon>
        <taxon>Chitinophagia</taxon>
        <taxon>Chitinophagales</taxon>
        <taxon>Chitinophagaceae</taxon>
        <taxon>Chitinophaga</taxon>
    </lineage>
</organism>
<evidence type="ECO:0000256" key="4">
    <source>
        <dbReference type="ARBA" id="ARBA00023157"/>
    </source>
</evidence>
<dbReference type="Pfam" id="PF00085">
    <property type="entry name" value="Thioredoxin"/>
    <property type="match status" value="1"/>
</dbReference>
<feature type="domain" description="Thioredoxin" evidence="6">
    <location>
        <begin position="1"/>
        <end position="99"/>
    </location>
</feature>
<protein>
    <submittedName>
        <fullName evidence="7">Thioredoxin family protein</fullName>
    </submittedName>
</protein>
<dbReference type="PANTHER" id="PTHR45663">
    <property type="entry name" value="GEO12009P1"/>
    <property type="match status" value="1"/>
</dbReference>
<dbReference type="RefSeq" id="WP_354659683.1">
    <property type="nucleotide sequence ID" value="NZ_JBEXAC010000001.1"/>
</dbReference>
<comment type="caution">
    <text evidence="7">The sequence shown here is derived from an EMBL/GenBank/DDBJ whole genome shotgun (WGS) entry which is preliminary data.</text>
</comment>
<dbReference type="SUPFAM" id="SSF52833">
    <property type="entry name" value="Thioredoxin-like"/>
    <property type="match status" value="1"/>
</dbReference>
<evidence type="ECO:0000256" key="3">
    <source>
        <dbReference type="ARBA" id="ARBA00022982"/>
    </source>
</evidence>
<evidence type="ECO:0000259" key="6">
    <source>
        <dbReference type="PROSITE" id="PS51352"/>
    </source>
</evidence>
<keyword evidence="5" id="KW-0676">Redox-active center</keyword>
<evidence type="ECO:0000256" key="1">
    <source>
        <dbReference type="ARBA" id="ARBA00008987"/>
    </source>
</evidence>
<dbReference type="InterPro" id="IPR005746">
    <property type="entry name" value="Thioredoxin"/>
</dbReference>
<dbReference type="PIRSF" id="PIRSF000077">
    <property type="entry name" value="Thioredoxin"/>
    <property type="match status" value="1"/>
</dbReference>
<dbReference type="CDD" id="cd02947">
    <property type="entry name" value="TRX_family"/>
    <property type="match status" value="1"/>
</dbReference>
<dbReference type="PRINTS" id="PR00421">
    <property type="entry name" value="THIOREDOXIN"/>
</dbReference>
<dbReference type="Gene3D" id="3.40.30.10">
    <property type="entry name" value="Glutaredoxin"/>
    <property type="match status" value="1"/>
</dbReference>
<evidence type="ECO:0000313" key="8">
    <source>
        <dbReference type="Proteomes" id="UP001549749"/>
    </source>
</evidence>
<reference evidence="7 8" key="1">
    <citation type="submission" date="2024-06" db="EMBL/GenBank/DDBJ databases">
        <title>Chitinophaga defluvii sp. nov., isolated from municipal sewage.</title>
        <authorList>
            <person name="Zhang L."/>
        </authorList>
    </citation>
    <scope>NUCLEOTIDE SEQUENCE [LARGE SCALE GENOMIC DNA]</scope>
    <source>
        <strain evidence="7 8">H8</strain>
    </source>
</reference>
<dbReference type="Proteomes" id="UP001549749">
    <property type="component" value="Unassembled WGS sequence"/>
</dbReference>
<gene>
    <name evidence="7" type="ORF">ABR189_06665</name>
</gene>
<sequence>MTNAVNKTPEVGAITLLQFYAAWCYPCKMMMPVIASIQRKKYDWLNVQQIDIDAQETVADSYHVRAVPTFVALKDNKEVWRSSGVLPEHTLIETLSMLK</sequence>
<evidence type="ECO:0000313" key="7">
    <source>
        <dbReference type="EMBL" id="MET6997042.1"/>
    </source>
</evidence>
<keyword evidence="2" id="KW-0813">Transport</keyword>
<keyword evidence="3" id="KW-0249">Electron transport</keyword>
<dbReference type="InterPro" id="IPR036249">
    <property type="entry name" value="Thioredoxin-like_sf"/>
</dbReference>
<evidence type="ECO:0000256" key="2">
    <source>
        <dbReference type="ARBA" id="ARBA00022448"/>
    </source>
</evidence>
<keyword evidence="8" id="KW-1185">Reference proteome</keyword>